<dbReference type="Pfam" id="PF01380">
    <property type="entry name" value="SIS"/>
    <property type="match status" value="1"/>
</dbReference>
<dbReference type="PANTHER" id="PTHR30514">
    <property type="entry name" value="GLUCOKINASE"/>
    <property type="match status" value="1"/>
</dbReference>
<dbReference type="Pfam" id="PF01418">
    <property type="entry name" value="HTH_6"/>
    <property type="match status" value="1"/>
</dbReference>
<evidence type="ECO:0000259" key="4">
    <source>
        <dbReference type="PROSITE" id="PS51071"/>
    </source>
</evidence>
<reference evidence="6 7" key="2">
    <citation type="submission" date="2023-06" db="EMBL/GenBank/DDBJ databases">
        <title>Identification and characterization of horizontal gene transfer across gut microbiota members of farm animals based on homology search.</title>
        <authorList>
            <person name="Schwarzerova J."/>
            <person name="Nykrynova M."/>
            <person name="Jureckova K."/>
            <person name="Cejkova D."/>
            <person name="Rychlik I."/>
        </authorList>
    </citation>
    <scope>NUCLEOTIDE SEQUENCE [LARGE SCALE GENOMIC DNA]</scope>
    <source>
        <strain evidence="6 7">ET340</strain>
    </source>
</reference>
<feature type="domain" description="HTH rpiR-type" evidence="4">
    <location>
        <begin position="5"/>
        <end position="81"/>
    </location>
</feature>
<keyword evidence="3" id="KW-0804">Transcription</keyword>
<evidence type="ECO:0000256" key="2">
    <source>
        <dbReference type="ARBA" id="ARBA00023125"/>
    </source>
</evidence>
<dbReference type="RefSeq" id="WP_289598909.1">
    <property type="nucleotide sequence ID" value="NZ_JAUDCL010000002.1"/>
</dbReference>
<name>A0ABT7UMG9_9FIRM</name>
<dbReference type="InterPro" id="IPR009057">
    <property type="entry name" value="Homeodomain-like_sf"/>
</dbReference>
<keyword evidence="1" id="KW-0805">Transcription regulation</keyword>
<comment type="caution">
    <text evidence="6">The sequence shown here is derived from an EMBL/GenBank/DDBJ whole genome shotgun (WGS) entry which is preliminary data.</text>
</comment>
<reference evidence="6 7" key="3">
    <citation type="submission" date="2023-06" db="EMBL/GenBank/DDBJ databases">
        <authorList>
            <person name="Zeman M."/>
            <person name="Kubasova T."/>
            <person name="Jahodarova E."/>
            <person name="Nykrynova M."/>
            <person name="Rychlik I."/>
        </authorList>
    </citation>
    <scope>NUCLEOTIDE SEQUENCE [LARGE SCALE GENOMIC DNA]</scope>
    <source>
        <strain evidence="6 7">ET340</strain>
    </source>
</reference>
<dbReference type="InterPro" id="IPR036388">
    <property type="entry name" value="WH-like_DNA-bd_sf"/>
</dbReference>
<dbReference type="InterPro" id="IPR000281">
    <property type="entry name" value="HTH_RpiR"/>
</dbReference>
<dbReference type="InterPro" id="IPR047640">
    <property type="entry name" value="RpiR-like"/>
</dbReference>
<proteinExistence type="predicted"/>
<dbReference type="EMBL" id="JAUDCL010000002">
    <property type="protein sequence ID" value="MDM8200091.1"/>
    <property type="molecule type" value="Genomic_DNA"/>
</dbReference>
<dbReference type="CDD" id="cd05013">
    <property type="entry name" value="SIS_RpiR"/>
    <property type="match status" value="1"/>
</dbReference>
<dbReference type="PROSITE" id="PS51464">
    <property type="entry name" value="SIS"/>
    <property type="match status" value="1"/>
</dbReference>
<reference evidence="7" key="1">
    <citation type="submission" date="2023-06" db="EMBL/GenBank/DDBJ databases">
        <title>Identification and characterization of horizontal gene transfer across gut microbiota members of farm animals based on homology search.</title>
        <authorList>
            <person name="Zeman M."/>
            <person name="Kubasova T."/>
            <person name="Jahodarova E."/>
            <person name="Nykrynova M."/>
            <person name="Rychlik I."/>
        </authorList>
    </citation>
    <scope>NUCLEOTIDE SEQUENCE [LARGE SCALE GENOMIC DNA]</scope>
    <source>
        <strain evidence="7">ET340</strain>
    </source>
</reference>
<evidence type="ECO:0000256" key="3">
    <source>
        <dbReference type="ARBA" id="ARBA00023163"/>
    </source>
</evidence>
<keyword evidence="2" id="KW-0238">DNA-binding</keyword>
<dbReference type="InterPro" id="IPR001347">
    <property type="entry name" value="SIS_dom"/>
</dbReference>
<dbReference type="PANTHER" id="PTHR30514:SF1">
    <property type="entry name" value="HTH-TYPE TRANSCRIPTIONAL REGULATOR HEXR-RELATED"/>
    <property type="match status" value="1"/>
</dbReference>
<dbReference type="Gene3D" id="3.40.50.10490">
    <property type="entry name" value="Glucose-6-phosphate isomerase like protein, domain 1"/>
    <property type="match status" value="1"/>
</dbReference>
<dbReference type="SUPFAM" id="SSF46689">
    <property type="entry name" value="Homeodomain-like"/>
    <property type="match status" value="1"/>
</dbReference>
<feature type="domain" description="SIS" evidence="5">
    <location>
        <begin position="132"/>
        <end position="272"/>
    </location>
</feature>
<gene>
    <name evidence="6" type="ORF">QUW08_02095</name>
</gene>
<dbReference type="PROSITE" id="PS51071">
    <property type="entry name" value="HTH_RPIR"/>
    <property type="match status" value="1"/>
</dbReference>
<dbReference type="SUPFAM" id="SSF53697">
    <property type="entry name" value="SIS domain"/>
    <property type="match status" value="1"/>
</dbReference>
<evidence type="ECO:0000259" key="5">
    <source>
        <dbReference type="PROSITE" id="PS51464"/>
    </source>
</evidence>
<evidence type="ECO:0000313" key="7">
    <source>
        <dbReference type="Proteomes" id="UP001529380"/>
    </source>
</evidence>
<organism evidence="6 7">
    <name type="scientific">Allofournierella massiliensis</name>
    <dbReference type="NCBI Taxonomy" id="1650663"/>
    <lineage>
        <taxon>Bacteria</taxon>
        <taxon>Bacillati</taxon>
        <taxon>Bacillota</taxon>
        <taxon>Clostridia</taxon>
        <taxon>Eubacteriales</taxon>
        <taxon>Oscillospiraceae</taxon>
        <taxon>Allofournierella</taxon>
    </lineage>
</organism>
<sequence length="294" mass="32472">MRHEIQVLDRVKSVYASLRPSEQRVADHVLNHPEECTRCTISELAEQVGVSQPTVVRFVQAMGFDGYRSFKYCLLRDRSGSAPRQPYFNHLGDFDLKPWDRLEELPLKETRIAGGLLENALKAFSVEDLSRAVRMLATARTIDIYGVENSFTPAGDLLTKLTYLGLNCRMHTDAYLQQISAAHLGVADVAVAVSHSGCSADTVKALRQARKAGAGTIAITGLRDSLIAKYADVCLSTGEQELSIYGTAIFSRIPDLAVVNLLYMGIIQSDYERFSRNLDKSGAVIADRTYPVKP</sequence>
<evidence type="ECO:0000313" key="6">
    <source>
        <dbReference type="EMBL" id="MDM8200091.1"/>
    </source>
</evidence>
<keyword evidence="7" id="KW-1185">Reference proteome</keyword>
<protein>
    <submittedName>
        <fullName evidence="6">MurR/RpiR family transcriptional regulator</fullName>
    </submittedName>
</protein>
<evidence type="ECO:0000256" key="1">
    <source>
        <dbReference type="ARBA" id="ARBA00023015"/>
    </source>
</evidence>
<dbReference type="InterPro" id="IPR046348">
    <property type="entry name" value="SIS_dom_sf"/>
</dbReference>
<dbReference type="Proteomes" id="UP001529380">
    <property type="component" value="Unassembled WGS sequence"/>
</dbReference>
<dbReference type="Gene3D" id="1.10.10.10">
    <property type="entry name" value="Winged helix-like DNA-binding domain superfamily/Winged helix DNA-binding domain"/>
    <property type="match status" value="1"/>
</dbReference>
<accession>A0ABT7UMG9</accession>
<dbReference type="InterPro" id="IPR035472">
    <property type="entry name" value="RpiR-like_SIS"/>
</dbReference>
<dbReference type="PROSITE" id="PS00356">
    <property type="entry name" value="HTH_LACI_1"/>
    <property type="match status" value="1"/>
</dbReference>